<sequence length="998" mass="104593">MNALFRLQVMLDLVDRMTGPLGRVGEGLRKVEELSHRADLALQRLGAGLSVAGAGAALAAPLVLATRAAMDFEDAFADVRKVVDAPAPALMALQRELLGLTRVIPMTARELTEIAAAAGQAGIPMQELVRFTQDAARVGVAFGISAGQAGDALAKLRNVLELSQEGVMRLADAVNHLSNNMAATAPEILEVLRRVGGTGKLLGLTGQQVAAFSASLLALGTAPEVAATGLNALFQRLATAPAQPKAFQEALGRLGLTATGLQQALRRDAAGAIMDFLHRLRAVPDQLTVLSDLFGMEYADDIAKLVGSLGTLEKAFSLVRSPAAYTGSVLAEFQNRSATLRNQLILLRNALERIWITLGNALLPVVTPVVARLADLLNRVSDLLDRFPLLRGALVAVTATLGGLLVVGGFLVTGLAALGFAATQARLGLLALQSGLAGALRQARLLSLGLALLRGEMARLGAVGLLRGAFGLLAQGAFRAGQAVLFLGRALLLNPVGLVLGALAGLVYLFRQAWGASESFRKSVLGTLQAVRSAFAPVLAEFRGLGEALAGLFRPLGGAIQASLASAQAAWDRFGYALGYGIGFLFGLLEALVVRLAPIFADGLAGLIRILRGFVDLVVGLFTLDLDRARQGALRVWEGLRAVLSVPIRVGGVLVDTALNALARLWQVASERFPALARLGEGLGAAWRGLVTGAEAVFRLLQTVVLSGIGALRALLQGDFRLALAFAERGWQALKALLSLPLRLGGLLWDALRGGFSQVLAFARQGLASLGGLLALPLRLGGVVWDALRGGLSQALSFVRSLASLFMEAGRAIVQGLTQGIKALALAPVNAVREIGGQALATLKRLLGIRSPSRVFMGLGAMTALGLAVGLQNMAPAVQEAARALVPALEVPAPRIPELPRVPAPTVEVPRVPVPEVPAPRIPELPRVPVVAVPQAPTLEAPALTAPEPPAPSPAPERRGERPVVQVRIERVELPGVRDAEEFVEALKRLFLPYVEEV</sequence>
<dbReference type="PANTHER" id="PTHR37813:SF1">
    <property type="entry name" value="FELS-2 PROPHAGE PROTEIN"/>
    <property type="match status" value="1"/>
</dbReference>
<dbReference type="RefSeq" id="WP_135342900.1">
    <property type="nucleotide sequence ID" value="NZ_ML214240.1"/>
</dbReference>
<feature type="transmembrane region" description="Helical" evidence="3">
    <location>
        <begin position="394"/>
        <end position="421"/>
    </location>
</feature>
<dbReference type="Proteomes" id="UP000297244">
    <property type="component" value="Unassembled WGS sequence"/>
</dbReference>
<evidence type="ECO:0000256" key="2">
    <source>
        <dbReference type="SAM" id="MobiDB-lite"/>
    </source>
</evidence>
<accession>A0ABY2KBS7</accession>
<feature type="domain" description="Phage tail tape measure protein" evidence="4">
    <location>
        <begin position="99"/>
        <end position="295"/>
    </location>
</feature>
<feature type="transmembrane region" description="Helical" evidence="3">
    <location>
        <begin position="574"/>
        <end position="597"/>
    </location>
</feature>
<comment type="caution">
    <text evidence="5">The sequence shown here is derived from an EMBL/GenBank/DDBJ whole genome shotgun (WGS) entry which is preliminary data.</text>
</comment>
<evidence type="ECO:0000259" key="4">
    <source>
        <dbReference type="Pfam" id="PF10145"/>
    </source>
</evidence>
<keyword evidence="3" id="KW-0472">Membrane</keyword>
<gene>
    <name evidence="5" type="ORF">E0489_02030</name>
</gene>
<protein>
    <submittedName>
        <fullName evidence="5">Phage tail tape measure protein</fullName>
    </submittedName>
</protein>
<keyword evidence="1" id="KW-1188">Viral release from host cell</keyword>
<keyword evidence="3" id="KW-0812">Transmembrane</keyword>
<evidence type="ECO:0000313" key="6">
    <source>
        <dbReference type="Proteomes" id="UP000297244"/>
    </source>
</evidence>
<dbReference type="EMBL" id="SKBL01000002">
    <property type="protein sequence ID" value="TFU17580.1"/>
    <property type="molecule type" value="Genomic_DNA"/>
</dbReference>
<dbReference type="NCBIfam" id="TIGR01760">
    <property type="entry name" value="tape_meas_TP901"/>
    <property type="match status" value="1"/>
</dbReference>
<feature type="transmembrane region" description="Helical" evidence="3">
    <location>
        <begin position="460"/>
        <end position="478"/>
    </location>
</feature>
<dbReference type="Pfam" id="PF10145">
    <property type="entry name" value="PhageMin_Tail"/>
    <property type="match status" value="1"/>
</dbReference>
<feature type="transmembrane region" description="Helical" evidence="3">
    <location>
        <begin position="490"/>
        <end position="510"/>
    </location>
</feature>
<dbReference type="InterPro" id="IPR010090">
    <property type="entry name" value="Phage_tape_meas"/>
</dbReference>
<evidence type="ECO:0000256" key="3">
    <source>
        <dbReference type="SAM" id="Phobius"/>
    </source>
</evidence>
<keyword evidence="3" id="KW-1133">Transmembrane helix</keyword>
<reference evidence="5 6" key="1">
    <citation type="submission" date="2019-03" db="EMBL/GenBank/DDBJ databases">
        <title>Thermus tengchongensis species for the arsenic transformation mechanism.</title>
        <authorList>
            <person name="Yuan G.C."/>
        </authorList>
    </citation>
    <scope>NUCLEOTIDE SEQUENCE [LARGE SCALE GENOMIC DNA]</scope>
    <source>
        <strain evidence="5 6">15Y</strain>
    </source>
</reference>
<dbReference type="PANTHER" id="PTHR37813">
    <property type="entry name" value="FELS-2 PROPHAGE PROTEIN"/>
    <property type="match status" value="1"/>
</dbReference>
<feature type="region of interest" description="Disordered" evidence="2">
    <location>
        <begin position="939"/>
        <end position="962"/>
    </location>
</feature>
<keyword evidence="6" id="KW-1185">Reference proteome</keyword>
<evidence type="ECO:0000313" key="5">
    <source>
        <dbReference type="EMBL" id="TFU17580.1"/>
    </source>
</evidence>
<evidence type="ECO:0000256" key="1">
    <source>
        <dbReference type="ARBA" id="ARBA00022612"/>
    </source>
</evidence>
<name>A0ABY2KBS7_9DEIN</name>
<organism evidence="5 6">
    <name type="scientific">Thermus tengchongensis</name>
    <dbReference type="NCBI Taxonomy" id="1214928"/>
    <lineage>
        <taxon>Bacteria</taxon>
        <taxon>Thermotogati</taxon>
        <taxon>Deinococcota</taxon>
        <taxon>Deinococci</taxon>
        <taxon>Thermales</taxon>
        <taxon>Thermaceae</taxon>
        <taxon>Thermus</taxon>
    </lineage>
</organism>
<proteinExistence type="predicted"/>